<dbReference type="EMBL" id="JADFFM010000001">
    <property type="protein sequence ID" value="MBE9666781.1"/>
    <property type="molecule type" value="Genomic_DNA"/>
</dbReference>
<evidence type="ECO:0000313" key="1">
    <source>
        <dbReference type="EMBL" id="MBE9666781.1"/>
    </source>
</evidence>
<accession>A0ABR9XHP5</accession>
<comment type="caution">
    <text evidence="1">The sequence shown here is derived from an EMBL/GenBank/DDBJ whole genome shotgun (WGS) entry which is preliminary data.</text>
</comment>
<dbReference type="Proteomes" id="UP000632774">
    <property type="component" value="Unassembled WGS sequence"/>
</dbReference>
<proteinExistence type="predicted"/>
<name>A0ABR9XHP5_9SPHI</name>
<evidence type="ECO:0000313" key="2">
    <source>
        <dbReference type="Proteomes" id="UP000632774"/>
    </source>
</evidence>
<protein>
    <submittedName>
        <fullName evidence="1">Uncharacterized protein</fullName>
    </submittedName>
</protein>
<reference evidence="1 2" key="1">
    <citation type="submission" date="2020-10" db="EMBL/GenBank/DDBJ databases">
        <title>Mucilaginibacter mali sp. nov., isolated from rhizosphere soil of apple orchard.</title>
        <authorList>
            <person name="Lee J.-S."/>
            <person name="Kim H.S."/>
            <person name="Kim J.-S."/>
        </authorList>
    </citation>
    <scope>NUCLEOTIDE SEQUENCE [LARGE SCALE GENOMIC DNA]</scope>
    <source>
        <strain evidence="1 2">KCTC 23157</strain>
    </source>
</reference>
<sequence length="126" mass="15355">MKRSPIVAMINDIDEQELKYPIFYSCDWDSDDLKIYQRIKLKLRERGSDIRLLPSPHLYLPIDSFEHKSRWDYQKEFSGLKTEDYSNEERFLIQQLINNDQWIEEESNILKDLYSYNMVLITENKR</sequence>
<gene>
    <name evidence="1" type="ORF">IRJ18_10445</name>
</gene>
<organism evidence="1 2">
    <name type="scientific">Mucilaginibacter boryungensis</name>
    <dbReference type="NCBI Taxonomy" id="768480"/>
    <lineage>
        <taxon>Bacteria</taxon>
        <taxon>Pseudomonadati</taxon>
        <taxon>Bacteroidota</taxon>
        <taxon>Sphingobacteriia</taxon>
        <taxon>Sphingobacteriales</taxon>
        <taxon>Sphingobacteriaceae</taxon>
        <taxon>Mucilaginibacter</taxon>
    </lineage>
</organism>
<keyword evidence="2" id="KW-1185">Reference proteome</keyword>
<dbReference type="RefSeq" id="WP_194106122.1">
    <property type="nucleotide sequence ID" value="NZ_JADFFM010000001.1"/>
</dbReference>